<name>A0A7W8YZP1_9ACTN</name>
<dbReference type="SUPFAM" id="SSF69318">
    <property type="entry name" value="Integrin alpha N-terminal domain"/>
    <property type="match status" value="1"/>
</dbReference>
<gene>
    <name evidence="3" type="ORF">BJ981_000409</name>
</gene>
<sequence>MTINRLISGALSITAALSLGFAGATVATFTAAAPAEAASTAGGQITRSEVLARAQFWVDDHVQYNLTRRSNTLHNDVEGAHKYGPDCSGLVSMAWHITANAGKGGNSTDDFESWSGKEYLGSLHDLKPGDAILKSGHMELFAGWKVPSDHGQGAWTYSLNGGPDPDGDGWQDDWAKGPTPNWKGKRGDETWSGLQAYRPIRYKNIVDDPPPQSPPAPVYQTLGDFDGDGKKDIAGIAGDGLWIHRNTSTPGNFSTSGVFISNGWRTVNKFMAGDFDNDGKDDILGMNYGDELMIWRSTSDANSFSFQAYKSLGTTWGNMNKVMPLADYDGDGKLDFAGIADDGLWIHRNTSTPGNFSTSGVFVSNGWRTVTRFINTDFDGDGKADIIGFNGGDELMMWRSTSTATTFSFEPYKSLGPTWSYMNKLLPLADYDGDGKKDISGIADDGLWIHRNTSTPGNFSTNGVFISNGWRTVSKFIGADFDGDGKDDIIGFNGGDELMIWRSTSDANTFSFAPYKSLGTSWGNFGYKILTSAPTD</sequence>
<dbReference type="RefSeq" id="WP_184608039.1">
    <property type="nucleotide sequence ID" value="NZ_BOOS01000010.1"/>
</dbReference>
<dbReference type="AlphaFoldDB" id="A0A7W8YZP1"/>
<protein>
    <recommendedName>
        <fullName evidence="5">VCBS repeat-containing protein</fullName>
    </recommendedName>
</protein>
<evidence type="ECO:0000313" key="3">
    <source>
        <dbReference type="EMBL" id="MBB5624710.1"/>
    </source>
</evidence>
<dbReference type="InterPro" id="IPR028994">
    <property type="entry name" value="Integrin_alpha_N"/>
</dbReference>
<dbReference type="PANTHER" id="PTHR44103:SF1">
    <property type="entry name" value="PROPROTEIN CONVERTASE P"/>
    <property type="match status" value="1"/>
</dbReference>
<reference evidence="3 4" key="1">
    <citation type="submission" date="2020-08" db="EMBL/GenBank/DDBJ databases">
        <title>Sequencing the genomes of 1000 actinobacteria strains.</title>
        <authorList>
            <person name="Klenk H.-P."/>
        </authorList>
    </citation>
    <scope>NUCLEOTIDE SEQUENCE [LARGE SCALE GENOMIC DNA]</scope>
    <source>
        <strain evidence="3 4">DSM 45790</strain>
    </source>
</reference>
<dbReference type="Proteomes" id="UP000588112">
    <property type="component" value="Unassembled WGS sequence"/>
</dbReference>
<accession>A0A7W8YZP1</accession>
<feature type="chain" id="PRO_5039367398" description="VCBS repeat-containing protein" evidence="2">
    <location>
        <begin position="25"/>
        <end position="536"/>
    </location>
</feature>
<dbReference type="PANTHER" id="PTHR44103">
    <property type="entry name" value="PROPROTEIN CONVERTASE P"/>
    <property type="match status" value="1"/>
</dbReference>
<evidence type="ECO:0000313" key="4">
    <source>
        <dbReference type="Proteomes" id="UP000588112"/>
    </source>
</evidence>
<comment type="caution">
    <text evidence="3">The sequence shown here is derived from an EMBL/GenBank/DDBJ whole genome shotgun (WGS) entry which is preliminary data.</text>
</comment>
<dbReference type="Gene3D" id="2.40.128.340">
    <property type="match status" value="2"/>
</dbReference>
<proteinExistence type="predicted"/>
<feature type="signal peptide" evidence="2">
    <location>
        <begin position="1"/>
        <end position="24"/>
    </location>
</feature>
<evidence type="ECO:0008006" key="5">
    <source>
        <dbReference type="Google" id="ProtNLM"/>
    </source>
</evidence>
<evidence type="ECO:0000256" key="2">
    <source>
        <dbReference type="SAM" id="SignalP"/>
    </source>
</evidence>
<dbReference type="Gene3D" id="3.90.1720.10">
    <property type="entry name" value="endopeptidase domain like (from Nostoc punctiforme)"/>
    <property type="match status" value="1"/>
</dbReference>
<keyword evidence="1 2" id="KW-0732">Signal</keyword>
<evidence type="ECO:0000256" key="1">
    <source>
        <dbReference type="ARBA" id="ARBA00022729"/>
    </source>
</evidence>
<dbReference type="EMBL" id="JACHBR010000001">
    <property type="protein sequence ID" value="MBB5624710.1"/>
    <property type="molecule type" value="Genomic_DNA"/>
</dbReference>
<dbReference type="Pfam" id="PF13517">
    <property type="entry name" value="FG-GAP_3"/>
    <property type="match status" value="2"/>
</dbReference>
<dbReference type="InterPro" id="IPR013517">
    <property type="entry name" value="FG-GAP"/>
</dbReference>
<keyword evidence="4" id="KW-1185">Reference proteome</keyword>
<organism evidence="3 4">
    <name type="scientific">Sphaerisporangium krabiense</name>
    <dbReference type="NCBI Taxonomy" id="763782"/>
    <lineage>
        <taxon>Bacteria</taxon>
        <taxon>Bacillati</taxon>
        <taxon>Actinomycetota</taxon>
        <taxon>Actinomycetes</taxon>
        <taxon>Streptosporangiales</taxon>
        <taxon>Streptosporangiaceae</taxon>
        <taxon>Sphaerisporangium</taxon>
    </lineage>
</organism>